<dbReference type="Proteomes" id="UP000663843">
    <property type="component" value="Unassembled WGS sequence"/>
</dbReference>
<feature type="region of interest" description="Disordered" evidence="1">
    <location>
        <begin position="1"/>
        <end position="30"/>
    </location>
</feature>
<feature type="compositionally biased region" description="Polar residues" evidence="1">
    <location>
        <begin position="11"/>
        <end position="25"/>
    </location>
</feature>
<feature type="compositionally biased region" description="Basic and acidic residues" evidence="1">
    <location>
        <begin position="137"/>
        <end position="148"/>
    </location>
</feature>
<evidence type="ECO:0000313" key="2">
    <source>
        <dbReference type="EMBL" id="CAE6474493.1"/>
    </source>
</evidence>
<sequence length="976" mass="109297">MFHVVSEDSRSASPNSSNDTTTTMHRFSPLPAPDRNWSTYIDTTIRERIQDYRNASHKFQDPTKLRAGDSPLLLYIILSISRLTGLDMQSCADYSFDNDLGPWLRRAYEEDSYKALCDHLKSLPKFRPAPTGGRMMPEQRSERNSKDSRDLKQAFEAIYQGDLPSLFKRALDIYSQSIPGLVAMMRAYNRSISIIQSSGMGKSRLVDETSKLIFTIPINLREELGEGQVAYPPADDNLRAYFAYTENKSDEVLRARHLIFLAALFDIVASWAEKFKEGRTAAEQAQEWAECLKKDQSVKRVGPKRKQLYDSVINKATTRWEAISTTHEKMEVAREIDTTSKTNATSKTDTALKPDATLTETLTTAMETDTLTKSGANAMDFDTPPVERTTTPIQNQTAKTKIEVDIHVLTDPDILEGLERELGQSWLRLRSSLVSESEKSGGNMCMVYFDEAHGLTKPPSNFGRLCRMSSYHNLGKVLATLCHAPVFFVFLSTNSNLQQFAPSLSDHPSIRVSEGSTIFPPFTELPFDVFVEQAFEPLTKDGGRISLDEVCTVDIMSHFGRPMWHAHHSMWLNQNKLSDPKEPLPSGKAVDHIFTFALDKIGAHGADEKVAASDLAAIGIRVGINFESSTRSSRLMEAKQVESHMRVVYAIPEHREYMRTGTPSEPILAEAAARYIENERKGIKKAGPEILAKSCEAGFIARGERGELCGRLLLTIAHDLAIQDPTNANLLKPIYHQPIPVLDFLCALFAQDHHHIVLDATPMNFEGSLDDIDRPHTLREAFKHAYVSFSHFELAEDSDVLRASDLWYSLMRGCAIQAKEGQASIDAVIPIHMGRTTNLITTNTTSAINVQFKNRKDVRKCTIDRSITVPDEAQPVISIVFELGDKALRAPLVRVDKWELDEPYEPFNDSHCQLVARGHGPETFNVVEAQSKASYDVILGTGDLMSDFPRKNQKGGIRCCVQLKAEQAELDEEALE</sequence>
<proteinExistence type="predicted"/>
<feature type="region of interest" description="Disordered" evidence="1">
    <location>
        <begin position="127"/>
        <end position="148"/>
    </location>
</feature>
<dbReference type="PANTHER" id="PTHR33266">
    <property type="entry name" value="CHROMOSOME 15, WHOLE GENOME SHOTGUN SEQUENCE"/>
    <property type="match status" value="1"/>
</dbReference>
<comment type="caution">
    <text evidence="2">The sequence shown here is derived from an EMBL/GenBank/DDBJ whole genome shotgun (WGS) entry which is preliminary data.</text>
</comment>
<name>A0A8H3C453_9AGAM</name>
<protein>
    <submittedName>
        <fullName evidence="2">Uncharacterized protein</fullName>
    </submittedName>
</protein>
<feature type="compositionally biased region" description="Basic and acidic residues" evidence="1">
    <location>
        <begin position="1"/>
        <end position="10"/>
    </location>
</feature>
<evidence type="ECO:0000256" key="1">
    <source>
        <dbReference type="SAM" id="MobiDB-lite"/>
    </source>
</evidence>
<organism evidence="2 3">
    <name type="scientific">Rhizoctonia solani</name>
    <dbReference type="NCBI Taxonomy" id="456999"/>
    <lineage>
        <taxon>Eukaryota</taxon>
        <taxon>Fungi</taxon>
        <taxon>Dikarya</taxon>
        <taxon>Basidiomycota</taxon>
        <taxon>Agaricomycotina</taxon>
        <taxon>Agaricomycetes</taxon>
        <taxon>Cantharellales</taxon>
        <taxon>Ceratobasidiaceae</taxon>
        <taxon>Rhizoctonia</taxon>
    </lineage>
</organism>
<dbReference type="PANTHER" id="PTHR33266:SF1">
    <property type="entry name" value="F-BOX DOMAIN-CONTAINING PROTEIN"/>
    <property type="match status" value="1"/>
</dbReference>
<evidence type="ECO:0000313" key="3">
    <source>
        <dbReference type="Proteomes" id="UP000663843"/>
    </source>
</evidence>
<gene>
    <name evidence="2" type="ORF">RDB_LOCUS110766</name>
</gene>
<reference evidence="2" key="1">
    <citation type="submission" date="2021-01" db="EMBL/GenBank/DDBJ databases">
        <authorList>
            <person name="Kaushik A."/>
        </authorList>
    </citation>
    <scope>NUCLEOTIDE SEQUENCE</scope>
    <source>
        <strain evidence="2">AG2-2IIIB</strain>
    </source>
</reference>
<dbReference type="EMBL" id="CAJMWT010003578">
    <property type="protein sequence ID" value="CAE6474493.1"/>
    <property type="molecule type" value="Genomic_DNA"/>
</dbReference>
<dbReference type="AlphaFoldDB" id="A0A8H3C453"/>
<accession>A0A8H3C453</accession>